<dbReference type="Proteomes" id="UP001289374">
    <property type="component" value="Unassembled WGS sequence"/>
</dbReference>
<dbReference type="AlphaFoldDB" id="A0AAE1VZK2"/>
<dbReference type="EMBL" id="JACGWL010000869">
    <property type="protein sequence ID" value="KAK4381489.1"/>
    <property type="molecule type" value="Genomic_DNA"/>
</dbReference>
<protein>
    <recommendedName>
        <fullName evidence="1">Integrase catalytic domain-containing protein</fullName>
    </recommendedName>
</protein>
<dbReference type="InterPro" id="IPR039537">
    <property type="entry name" value="Retrotran_Ty1/copia-like"/>
</dbReference>
<dbReference type="PANTHER" id="PTHR42648:SF27">
    <property type="entry name" value="RNA-DIRECTED DNA POLYMERASE"/>
    <property type="match status" value="1"/>
</dbReference>
<dbReference type="PROSITE" id="PS50994">
    <property type="entry name" value="INTEGRASE"/>
    <property type="match status" value="1"/>
</dbReference>
<dbReference type="SUPFAM" id="SSF53098">
    <property type="entry name" value="Ribonuclease H-like"/>
    <property type="match status" value="1"/>
</dbReference>
<dbReference type="Pfam" id="PF00665">
    <property type="entry name" value="rve"/>
    <property type="match status" value="1"/>
</dbReference>
<dbReference type="PANTHER" id="PTHR42648">
    <property type="entry name" value="TRANSPOSASE, PUTATIVE-RELATED"/>
    <property type="match status" value="1"/>
</dbReference>
<name>A0AAE1VZK2_9LAMI</name>
<dbReference type="InterPro" id="IPR001584">
    <property type="entry name" value="Integrase_cat-core"/>
</dbReference>
<feature type="domain" description="Integrase catalytic" evidence="1">
    <location>
        <begin position="1"/>
        <end position="107"/>
    </location>
</feature>
<gene>
    <name evidence="2" type="ORF">Sango_2962700</name>
</gene>
<dbReference type="Gene3D" id="3.30.420.10">
    <property type="entry name" value="Ribonuclease H-like superfamily/Ribonuclease H"/>
    <property type="match status" value="1"/>
</dbReference>
<evidence type="ECO:0000259" key="1">
    <source>
        <dbReference type="PROSITE" id="PS50994"/>
    </source>
</evidence>
<keyword evidence="3" id="KW-1185">Reference proteome</keyword>
<dbReference type="GO" id="GO:0003676">
    <property type="term" value="F:nucleic acid binding"/>
    <property type="evidence" value="ECO:0007669"/>
    <property type="project" value="InterPro"/>
</dbReference>
<proteinExistence type="predicted"/>
<accession>A0AAE1VZK2</accession>
<evidence type="ECO:0000313" key="3">
    <source>
        <dbReference type="Proteomes" id="UP001289374"/>
    </source>
</evidence>
<organism evidence="2 3">
    <name type="scientific">Sesamum angolense</name>
    <dbReference type="NCBI Taxonomy" id="2727404"/>
    <lineage>
        <taxon>Eukaryota</taxon>
        <taxon>Viridiplantae</taxon>
        <taxon>Streptophyta</taxon>
        <taxon>Embryophyta</taxon>
        <taxon>Tracheophyta</taxon>
        <taxon>Spermatophyta</taxon>
        <taxon>Magnoliopsida</taxon>
        <taxon>eudicotyledons</taxon>
        <taxon>Gunneridae</taxon>
        <taxon>Pentapetalae</taxon>
        <taxon>asterids</taxon>
        <taxon>lamiids</taxon>
        <taxon>Lamiales</taxon>
        <taxon>Pedaliaceae</taxon>
        <taxon>Sesamum</taxon>
    </lineage>
</organism>
<evidence type="ECO:0000313" key="2">
    <source>
        <dbReference type="EMBL" id="KAK4381489.1"/>
    </source>
</evidence>
<sequence length="107" mass="12396">MTRKPFIGQSTLANGLSDLNYAHVCGLLNTQAEGGFSYFITFTNDHSRYSYVYLMWYKSDAFKWFKEFRLEFENQIGCKIKTLLSDRGGEYLSGEFIDYLKKNGIVS</sequence>
<dbReference type="InterPro" id="IPR012337">
    <property type="entry name" value="RNaseH-like_sf"/>
</dbReference>
<dbReference type="GO" id="GO:0015074">
    <property type="term" value="P:DNA integration"/>
    <property type="evidence" value="ECO:0007669"/>
    <property type="project" value="InterPro"/>
</dbReference>
<reference evidence="2" key="1">
    <citation type="submission" date="2020-06" db="EMBL/GenBank/DDBJ databases">
        <authorList>
            <person name="Li T."/>
            <person name="Hu X."/>
            <person name="Zhang T."/>
            <person name="Song X."/>
            <person name="Zhang H."/>
            <person name="Dai N."/>
            <person name="Sheng W."/>
            <person name="Hou X."/>
            <person name="Wei L."/>
        </authorList>
    </citation>
    <scope>NUCLEOTIDE SEQUENCE</scope>
    <source>
        <strain evidence="2">K16</strain>
        <tissue evidence="2">Leaf</tissue>
    </source>
</reference>
<dbReference type="InterPro" id="IPR036397">
    <property type="entry name" value="RNaseH_sf"/>
</dbReference>
<reference evidence="2" key="2">
    <citation type="journal article" date="2024" name="Plant">
        <title>Genomic evolution and insights into agronomic trait innovations of Sesamum species.</title>
        <authorList>
            <person name="Miao H."/>
            <person name="Wang L."/>
            <person name="Qu L."/>
            <person name="Liu H."/>
            <person name="Sun Y."/>
            <person name="Le M."/>
            <person name="Wang Q."/>
            <person name="Wei S."/>
            <person name="Zheng Y."/>
            <person name="Lin W."/>
            <person name="Duan Y."/>
            <person name="Cao H."/>
            <person name="Xiong S."/>
            <person name="Wang X."/>
            <person name="Wei L."/>
            <person name="Li C."/>
            <person name="Ma Q."/>
            <person name="Ju M."/>
            <person name="Zhao R."/>
            <person name="Li G."/>
            <person name="Mu C."/>
            <person name="Tian Q."/>
            <person name="Mei H."/>
            <person name="Zhang T."/>
            <person name="Gao T."/>
            <person name="Zhang H."/>
        </authorList>
    </citation>
    <scope>NUCLEOTIDE SEQUENCE</scope>
    <source>
        <strain evidence="2">K16</strain>
    </source>
</reference>
<comment type="caution">
    <text evidence="2">The sequence shown here is derived from an EMBL/GenBank/DDBJ whole genome shotgun (WGS) entry which is preliminary data.</text>
</comment>